<evidence type="ECO:0000313" key="2">
    <source>
        <dbReference type="EMBL" id="PBK78977.1"/>
    </source>
</evidence>
<sequence length="113" mass="12875">MLNGESTREILLEYTEGTTLAQLEDKYPSHASPQCKPAPEELYTEWPEIAKEFYVPALRCISAIAECGVVHRDLKTQNITITSTTPWQVVCIDIAFSVLSVLRHRIDVHRNLY</sequence>
<feature type="domain" description="Protein kinase" evidence="1">
    <location>
        <begin position="1"/>
        <end position="113"/>
    </location>
</feature>
<dbReference type="OrthoDB" id="3006639at2759"/>
<dbReference type="EMBL" id="KZ293909">
    <property type="protein sequence ID" value="PBK78977.1"/>
    <property type="molecule type" value="Genomic_DNA"/>
</dbReference>
<dbReference type="SUPFAM" id="SSF56112">
    <property type="entry name" value="Protein kinase-like (PK-like)"/>
    <property type="match status" value="1"/>
</dbReference>
<dbReference type="Proteomes" id="UP000217790">
    <property type="component" value="Unassembled WGS sequence"/>
</dbReference>
<gene>
    <name evidence="2" type="ORF">ARMGADRAFT_1172565</name>
</gene>
<dbReference type="InterPro" id="IPR008271">
    <property type="entry name" value="Ser/Thr_kinase_AS"/>
</dbReference>
<dbReference type="GO" id="GO:0005524">
    <property type="term" value="F:ATP binding"/>
    <property type="evidence" value="ECO:0007669"/>
    <property type="project" value="InterPro"/>
</dbReference>
<reference evidence="3" key="1">
    <citation type="journal article" date="2017" name="Nat. Ecol. Evol.">
        <title>Genome expansion and lineage-specific genetic innovations in the forest pathogenic fungi Armillaria.</title>
        <authorList>
            <person name="Sipos G."/>
            <person name="Prasanna A.N."/>
            <person name="Walter M.C."/>
            <person name="O'Connor E."/>
            <person name="Balint B."/>
            <person name="Krizsan K."/>
            <person name="Kiss B."/>
            <person name="Hess J."/>
            <person name="Varga T."/>
            <person name="Slot J."/>
            <person name="Riley R."/>
            <person name="Boka B."/>
            <person name="Rigling D."/>
            <person name="Barry K."/>
            <person name="Lee J."/>
            <person name="Mihaltcheva S."/>
            <person name="LaButti K."/>
            <person name="Lipzen A."/>
            <person name="Waldron R."/>
            <person name="Moloney N.M."/>
            <person name="Sperisen C."/>
            <person name="Kredics L."/>
            <person name="Vagvoelgyi C."/>
            <person name="Patrignani A."/>
            <person name="Fitzpatrick D."/>
            <person name="Nagy I."/>
            <person name="Doyle S."/>
            <person name="Anderson J.B."/>
            <person name="Grigoriev I.V."/>
            <person name="Gueldener U."/>
            <person name="Muensterkoetter M."/>
            <person name="Nagy L.G."/>
        </authorList>
    </citation>
    <scope>NUCLEOTIDE SEQUENCE [LARGE SCALE GENOMIC DNA]</scope>
    <source>
        <strain evidence="3">Ar21-2</strain>
    </source>
</reference>
<dbReference type="Gene3D" id="1.10.510.10">
    <property type="entry name" value="Transferase(Phosphotransferase) domain 1"/>
    <property type="match status" value="1"/>
</dbReference>
<keyword evidence="3" id="KW-1185">Reference proteome</keyword>
<proteinExistence type="predicted"/>
<accession>A0A2H3CQF2</accession>
<evidence type="ECO:0000259" key="1">
    <source>
        <dbReference type="PROSITE" id="PS50011"/>
    </source>
</evidence>
<protein>
    <recommendedName>
        <fullName evidence="1">Protein kinase domain-containing protein</fullName>
    </recommendedName>
</protein>
<organism evidence="2 3">
    <name type="scientific">Armillaria gallica</name>
    <name type="common">Bulbous honey fungus</name>
    <name type="synonym">Armillaria bulbosa</name>
    <dbReference type="NCBI Taxonomy" id="47427"/>
    <lineage>
        <taxon>Eukaryota</taxon>
        <taxon>Fungi</taxon>
        <taxon>Dikarya</taxon>
        <taxon>Basidiomycota</taxon>
        <taxon>Agaricomycotina</taxon>
        <taxon>Agaricomycetes</taxon>
        <taxon>Agaricomycetidae</taxon>
        <taxon>Agaricales</taxon>
        <taxon>Marasmiineae</taxon>
        <taxon>Physalacriaceae</taxon>
        <taxon>Armillaria</taxon>
    </lineage>
</organism>
<evidence type="ECO:0000313" key="3">
    <source>
        <dbReference type="Proteomes" id="UP000217790"/>
    </source>
</evidence>
<dbReference type="PROSITE" id="PS00108">
    <property type="entry name" value="PROTEIN_KINASE_ST"/>
    <property type="match status" value="1"/>
</dbReference>
<dbReference type="InParanoid" id="A0A2H3CQF2"/>
<dbReference type="GO" id="GO:0004672">
    <property type="term" value="F:protein kinase activity"/>
    <property type="evidence" value="ECO:0007669"/>
    <property type="project" value="InterPro"/>
</dbReference>
<dbReference type="InterPro" id="IPR000719">
    <property type="entry name" value="Prot_kinase_dom"/>
</dbReference>
<dbReference type="OMA" id="TEWPEIA"/>
<dbReference type="PROSITE" id="PS50011">
    <property type="entry name" value="PROTEIN_KINASE_DOM"/>
    <property type="match status" value="1"/>
</dbReference>
<dbReference type="InterPro" id="IPR011009">
    <property type="entry name" value="Kinase-like_dom_sf"/>
</dbReference>
<name>A0A2H3CQF2_ARMGA</name>
<dbReference type="AlphaFoldDB" id="A0A2H3CQF2"/>